<feature type="transmembrane region" description="Helical" evidence="6">
    <location>
        <begin position="169"/>
        <end position="188"/>
    </location>
</feature>
<name>V5BH70_TRYCR</name>
<comment type="subcellular location">
    <subcellularLocation>
        <location evidence="1">Membrane</location>
        <topology evidence="1">Multi-pass membrane protein</topology>
    </subcellularLocation>
</comment>
<dbReference type="PANTHER" id="PTHR22950:SF301">
    <property type="entry name" value="ACID TRANSPORTER, PUTATIVE-RELATED"/>
    <property type="match status" value="1"/>
</dbReference>
<evidence type="ECO:0000313" key="8">
    <source>
        <dbReference type="EMBL" id="ESS65447.1"/>
    </source>
</evidence>
<evidence type="ECO:0000256" key="6">
    <source>
        <dbReference type="SAM" id="Phobius"/>
    </source>
</evidence>
<dbReference type="Pfam" id="PF01490">
    <property type="entry name" value="Aa_trans"/>
    <property type="match status" value="1"/>
</dbReference>
<dbReference type="EMBL" id="AYLP01000064">
    <property type="protein sequence ID" value="ESS65447.1"/>
    <property type="molecule type" value="Genomic_DNA"/>
</dbReference>
<feature type="domain" description="Amino acid transporter transmembrane" evidence="7">
    <location>
        <begin position="51"/>
        <end position="443"/>
    </location>
</feature>
<dbReference type="AlphaFoldDB" id="V5BH70"/>
<evidence type="ECO:0000259" key="7">
    <source>
        <dbReference type="Pfam" id="PF01490"/>
    </source>
</evidence>
<dbReference type="InterPro" id="IPR013057">
    <property type="entry name" value="AA_transpt_TM"/>
</dbReference>
<dbReference type="OrthoDB" id="28208at2759"/>
<organism evidence="8 9">
    <name type="scientific">Trypanosoma cruzi Dm28c</name>
    <dbReference type="NCBI Taxonomy" id="1416333"/>
    <lineage>
        <taxon>Eukaryota</taxon>
        <taxon>Discoba</taxon>
        <taxon>Euglenozoa</taxon>
        <taxon>Kinetoplastea</taxon>
        <taxon>Metakinetoplastina</taxon>
        <taxon>Trypanosomatida</taxon>
        <taxon>Trypanosomatidae</taxon>
        <taxon>Trypanosoma</taxon>
        <taxon>Schizotrypanum</taxon>
    </lineage>
</organism>
<feature type="transmembrane region" description="Helical" evidence="6">
    <location>
        <begin position="277"/>
        <end position="296"/>
    </location>
</feature>
<feature type="transmembrane region" description="Helical" evidence="6">
    <location>
        <begin position="127"/>
        <end position="149"/>
    </location>
</feature>
<dbReference type="Proteomes" id="UP000017861">
    <property type="component" value="Unassembled WGS sequence"/>
</dbReference>
<feature type="transmembrane region" description="Helical" evidence="6">
    <location>
        <begin position="357"/>
        <end position="378"/>
    </location>
</feature>
<dbReference type="GO" id="GO:0015179">
    <property type="term" value="F:L-amino acid transmembrane transporter activity"/>
    <property type="evidence" value="ECO:0007669"/>
    <property type="project" value="TreeGrafter"/>
</dbReference>
<comment type="caution">
    <text evidence="8">The sequence shown here is derived from an EMBL/GenBank/DDBJ whole genome shotgun (WGS) entry which is preliminary data.</text>
</comment>
<dbReference type="GO" id="GO:0005737">
    <property type="term" value="C:cytoplasm"/>
    <property type="evidence" value="ECO:0007669"/>
    <property type="project" value="TreeGrafter"/>
</dbReference>
<evidence type="ECO:0000256" key="5">
    <source>
        <dbReference type="SAM" id="MobiDB-lite"/>
    </source>
</evidence>
<evidence type="ECO:0000313" key="9">
    <source>
        <dbReference type="Proteomes" id="UP000017861"/>
    </source>
</evidence>
<accession>V5BH70</accession>
<protein>
    <submittedName>
        <fullName evidence="8">Amino acid permease</fullName>
    </submittedName>
</protein>
<feature type="region of interest" description="Disordered" evidence="5">
    <location>
        <begin position="12"/>
        <end position="35"/>
    </location>
</feature>
<evidence type="ECO:0000256" key="1">
    <source>
        <dbReference type="ARBA" id="ARBA00004141"/>
    </source>
</evidence>
<feature type="transmembrane region" description="Helical" evidence="6">
    <location>
        <begin position="385"/>
        <end position="406"/>
    </location>
</feature>
<keyword evidence="4 6" id="KW-0472">Membrane</keyword>
<gene>
    <name evidence="8" type="ORF">TCDM_06163</name>
</gene>
<keyword evidence="2 6" id="KW-0812">Transmembrane</keyword>
<feature type="transmembrane region" description="Helical" evidence="6">
    <location>
        <begin position="316"/>
        <end position="337"/>
    </location>
</feature>
<feature type="transmembrane region" description="Helical" evidence="6">
    <location>
        <begin position="418"/>
        <end position="447"/>
    </location>
</feature>
<keyword evidence="3 6" id="KW-1133">Transmembrane helix</keyword>
<evidence type="ECO:0000256" key="3">
    <source>
        <dbReference type="ARBA" id="ARBA00022989"/>
    </source>
</evidence>
<sequence>MANNVEYLPQANHGTYEKDGDLNSRTQESNENPKEPNCIVKTAKRLIPDGGILSGVCNLAGSSLGAGILALASAFNSSGIVAGTIYLIAIYLLTVFSMYLLAVTSLKTGIRGYEGMARQLFGRGGGIFTALVMFVKCFGACVAYVISVGDVIEAFLSDDSVTGYWRTKSFVRVVNCIVFSCLCFHCRFRSVSTLYDMCRFLRFRLLFTLSLSAFSTVCEMVLKHGLRDDLVLFRGGNEGIRGLGELMFAYLCQSNMFEVWNEMKPKSTAFRMTLETAISMFLCTVLYWLTGFFGYADFGSNVTSSILKMFKPMRDAMMFVAYIGIVIKLCVAFALHILPCRDSLHHLLGWKLDTVAWWKNAVLCTGVCLVALIAGLFIPNVNLVFGLLGSLTGGFIAFVFPAFFFIYSGGFTYAETGFFLYTFTYLLLLAGIVVICFGTTSTIYGVAK</sequence>
<reference evidence="8 9" key="1">
    <citation type="journal article" date="2014" name="Genome Announc.">
        <title>Trypanosoma cruzi Clone Dm28c Draft Genome Sequence.</title>
        <authorList>
            <person name="Grisard E.C."/>
            <person name="Teixeira S.M."/>
            <person name="de Almeida L.G."/>
            <person name="Stoco P.H."/>
            <person name="Gerber A.L."/>
            <person name="Talavera-Lopez C."/>
            <person name="Lima O.C."/>
            <person name="Andersson B."/>
            <person name="de Vasconcelos A.T."/>
        </authorList>
    </citation>
    <scope>NUCLEOTIDE SEQUENCE [LARGE SCALE GENOMIC DNA]</scope>
    <source>
        <strain evidence="8 9">Dm28c</strain>
    </source>
</reference>
<dbReference type="VEuPathDB" id="TriTrypDB:TCDM_06163"/>
<proteinExistence type="predicted"/>
<dbReference type="GO" id="GO:0016020">
    <property type="term" value="C:membrane"/>
    <property type="evidence" value="ECO:0007669"/>
    <property type="project" value="UniProtKB-SubCell"/>
</dbReference>
<feature type="transmembrane region" description="Helical" evidence="6">
    <location>
        <begin position="51"/>
        <end position="74"/>
    </location>
</feature>
<evidence type="ECO:0000256" key="2">
    <source>
        <dbReference type="ARBA" id="ARBA00022692"/>
    </source>
</evidence>
<feature type="transmembrane region" description="Helical" evidence="6">
    <location>
        <begin position="200"/>
        <end position="222"/>
    </location>
</feature>
<dbReference type="PANTHER" id="PTHR22950">
    <property type="entry name" value="AMINO ACID TRANSPORTER"/>
    <property type="match status" value="1"/>
</dbReference>
<feature type="transmembrane region" description="Helical" evidence="6">
    <location>
        <begin position="80"/>
        <end position="106"/>
    </location>
</feature>
<evidence type="ECO:0000256" key="4">
    <source>
        <dbReference type="ARBA" id="ARBA00023136"/>
    </source>
</evidence>